<organism evidence="5 6">
    <name type="scientific">Paracoccus onubensis</name>
    <dbReference type="NCBI Taxonomy" id="1675788"/>
    <lineage>
        <taxon>Bacteria</taxon>
        <taxon>Pseudomonadati</taxon>
        <taxon>Pseudomonadota</taxon>
        <taxon>Alphaproteobacteria</taxon>
        <taxon>Rhodobacterales</taxon>
        <taxon>Paracoccaceae</taxon>
        <taxon>Paracoccus</taxon>
    </lineage>
</organism>
<feature type="domain" description="Bacteriophage tail tape measure C-terminal" evidence="4">
    <location>
        <begin position="801"/>
        <end position="871"/>
    </location>
</feature>
<dbReference type="OrthoDB" id="7311517at2"/>
<dbReference type="Pfam" id="PF09718">
    <property type="entry name" value="Tape_meas_lam_C"/>
    <property type="match status" value="1"/>
</dbReference>
<dbReference type="Pfam" id="PF06791">
    <property type="entry name" value="TMP_2"/>
    <property type="match status" value="1"/>
</dbReference>
<dbReference type="AlphaFoldDB" id="A0A418T1R7"/>
<dbReference type="InterPro" id="IPR006431">
    <property type="entry name" value="Phage_tape_meas_C"/>
</dbReference>
<feature type="domain" description="Bacteriophage tail tape measure N-terminal" evidence="3">
    <location>
        <begin position="225"/>
        <end position="387"/>
    </location>
</feature>
<feature type="coiled-coil region" evidence="1">
    <location>
        <begin position="162"/>
        <end position="206"/>
    </location>
</feature>
<sequence length="1035" mass="111038">MTADMRAQLTVTADASSLAAEMRRGSEGLREMRRETEAAAKAAEFAASEQGRMVQQLNQTFSSFGAGSKSARDSFGVFEASREYEAFQQEQAQQAARAYQALENSIDPLIRAERELAQQQEIVNRALQQGQITNTQSDRTLQQLEQRYRSFVAAHNPAVQSARAMEQAFEAEERAVRQLTLAVDPAARAADEMKRAQDQLNRAVRLNIITQEEATRVAGLLGERQQAVGRFSGAMGMGIQNVSFQLTDFIVQVQSGQSATVALTQQLPQLLGGFGAIGAALGLAAALAVPATAAIFGLGANSEDAGKQVDRLSSALQDFNRFTDQAGKSTALLEQDFGSFAGRMKEIADFMTEVAVSDALNALESPDFNISAQIKDAADAFDDFAAARERYEQTQRDSAAGAFGIGPEQVLLAKEAMDLFRLGAEEAAAPLDLLPEQAKELHSSIEALKNSDGMTAFRDNADEALKALQTMTAESGQMSGPIVEAAKKLEEVVNLSAKGTTAEERRVEIAEELRNSYLQEAELARAINRHGEDSIAVALLKRDAHLESVNALLSERSITGEVADEIRRAATEAYDLEEGIGVAERAASALQSVIGGTSFGDLIAGADTLSGKISGLVNQASALWNTLGQLGSRQITANQQADLLRTEREMIEAGKSRVAIEGELAVMRERQARVNDGLTNPALRNAGLDQVRETAEQAARDRAAITEMNRQAARAASGGRGGGRGRNRSGTAAGASIINELARLQPTLENDIAAADAWREKALENLNRTKTGFAEFADDVERVYQEKLREAYEDDLKRRDDWAAGVERGLLQVEDELGSWADTAENLVTGWAEGAEDAFVKFGQTGKASIGDLVDFALEQFLRLAFQQNIAPGLNTLLDSAVSWIGGFLPGGSGAAPSISTNHTGSPGVMRSYALGGYGDRMRQDERLAMIRDGEEIMTSRALENAGALISNLSAIASQPSSPTIIAPQSSGINLIVNDYSKDGFSAEESTDNRGNPTLTMTLGRQVGSVIRQSGNPAGKAIESKYNVRKRGIAR</sequence>
<protein>
    <recommendedName>
        <fullName evidence="7">Bacteriophage tail tape measure C-terminal domain-containing protein</fullName>
    </recommendedName>
</protein>
<dbReference type="RefSeq" id="WP_119746629.1">
    <property type="nucleotide sequence ID" value="NZ_QZCG01000003.1"/>
</dbReference>
<keyword evidence="6" id="KW-1185">Reference proteome</keyword>
<evidence type="ECO:0008006" key="7">
    <source>
        <dbReference type="Google" id="ProtNLM"/>
    </source>
</evidence>
<evidence type="ECO:0000313" key="6">
    <source>
        <dbReference type="Proteomes" id="UP000284202"/>
    </source>
</evidence>
<proteinExistence type="predicted"/>
<evidence type="ECO:0000313" key="5">
    <source>
        <dbReference type="EMBL" id="RJE87138.1"/>
    </source>
</evidence>
<evidence type="ECO:0000259" key="4">
    <source>
        <dbReference type="Pfam" id="PF09718"/>
    </source>
</evidence>
<gene>
    <name evidence="5" type="ORF">D3P04_05150</name>
</gene>
<keyword evidence="1" id="KW-0175">Coiled coil</keyword>
<feature type="region of interest" description="Disordered" evidence="2">
    <location>
        <begin position="709"/>
        <end position="731"/>
    </location>
</feature>
<accession>A0A418T1R7</accession>
<evidence type="ECO:0000256" key="1">
    <source>
        <dbReference type="SAM" id="Coils"/>
    </source>
</evidence>
<reference evidence="6" key="1">
    <citation type="submission" date="2018-09" db="EMBL/GenBank/DDBJ databases">
        <title>Acidovorax cavernicola nov. sp. isolated from Gruta de las Maravillas (Aracena, Spain).</title>
        <authorList>
            <person name="Jurado V."/>
            <person name="Gutierrez-Patricio S."/>
            <person name="Gonzalez-Pimentel J.L."/>
            <person name="Miller A.Z."/>
            <person name="Laiz L."/>
            <person name="Saiz-Jimenez C."/>
        </authorList>
    </citation>
    <scope>NUCLEOTIDE SEQUENCE [LARGE SCALE GENOMIC DNA]</scope>
    <source>
        <strain evidence="6">1011MAR3C25</strain>
    </source>
</reference>
<evidence type="ECO:0000259" key="3">
    <source>
        <dbReference type="Pfam" id="PF06791"/>
    </source>
</evidence>
<name>A0A418T1R7_9RHOB</name>
<dbReference type="InterPro" id="IPR009628">
    <property type="entry name" value="Phage_tape_measure_N"/>
</dbReference>
<dbReference type="Proteomes" id="UP000284202">
    <property type="component" value="Unassembled WGS sequence"/>
</dbReference>
<dbReference type="EMBL" id="QZCG01000003">
    <property type="protein sequence ID" value="RJE87138.1"/>
    <property type="molecule type" value="Genomic_DNA"/>
</dbReference>
<evidence type="ECO:0000256" key="2">
    <source>
        <dbReference type="SAM" id="MobiDB-lite"/>
    </source>
</evidence>
<comment type="caution">
    <text evidence="5">The sequence shown here is derived from an EMBL/GenBank/DDBJ whole genome shotgun (WGS) entry which is preliminary data.</text>
</comment>